<dbReference type="PIRSF" id="PIRSF004749">
    <property type="entry name" value="Pep_def"/>
    <property type="match status" value="1"/>
</dbReference>
<evidence type="ECO:0008006" key="3">
    <source>
        <dbReference type="Google" id="ProtNLM"/>
    </source>
</evidence>
<name>A0A0F9BX83_9ZZZZ</name>
<comment type="caution">
    <text evidence="2">The sequence shown here is derived from an EMBL/GenBank/DDBJ whole genome shotgun (WGS) entry which is preliminary data.</text>
</comment>
<comment type="similarity">
    <text evidence="1">Belongs to the polypeptide deformylase family.</text>
</comment>
<accession>A0A0F9BX83</accession>
<dbReference type="GO" id="GO:0042586">
    <property type="term" value="F:peptide deformylase activity"/>
    <property type="evidence" value="ECO:0007669"/>
    <property type="project" value="InterPro"/>
</dbReference>
<dbReference type="CDD" id="cd00487">
    <property type="entry name" value="Pep_deformylase"/>
    <property type="match status" value="1"/>
</dbReference>
<proteinExistence type="inferred from homology"/>
<evidence type="ECO:0000256" key="1">
    <source>
        <dbReference type="ARBA" id="ARBA00010759"/>
    </source>
</evidence>
<gene>
    <name evidence="2" type="ORF">LCGC14_2394340</name>
</gene>
<dbReference type="Gene3D" id="3.90.45.10">
    <property type="entry name" value="Peptide deformylase"/>
    <property type="match status" value="1"/>
</dbReference>
<dbReference type="PANTHER" id="PTHR10458">
    <property type="entry name" value="PEPTIDE DEFORMYLASE"/>
    <property type="match status" value="1"/>
</dbReference>
<reference evidence="2" key="1">
    <citation type="journal article" date="2015" name="Nature">
        <title>Complex archaea that bridge the gap between prokaryotes and eukaryotes.</title>
        <authorList>
            <person name="Spang A."/>
            <person name="Saw J.H."/>
            <person name="Jorgensen S.L."/>
            <person name="Zaremba-Niedzwiedzka K."/>
            <person name="Martijn J."/>
            <person name="Lind A.E."/>
            <person name="van Eijk R."/>
            <person name="Schleper C."/>
            <person name="Guy L."/>
            <person name="Ettema T.J."/>
        </authorList>
    </citation>
    <scope>NUCLEOTIDE SEQUENCE</scope>
</reference>
<protein>
    <recommendedName>
        <fullName evidence="3">Peptide deformylase</fullName>
    </recommendedName>
</protein>
<dbReference type="NCBIfam" id="TIGR00079">
    <property type="entry name" value="pept_deformyl"/>
    <property type="match status" value="1"/>
</dbReference>
<evidence type="ECO:0000313" key="2">
    <source>
        <dbReference type="EMBL" id="KKL26535.1"/>
    </source>
</evidence>
<dbReference type="AlphaFoldDB" id="A0A0F9BX83"/>
<organism evidence="2">
    <name type="scientific">marine sediment metagenome</name>
    <dbReference type="NCBI Taxonomy" id="412755"/>
    <lineage>
        <taxon>unclassified sequences</taxon>
        <taxon>metagenomes</taxon>
        <taxon>ecological metagenomes</taxon>
    </lineage>
</organism>
<sequence length="129" mass="14297">TMYNACGIGLAAPQIGILRQIVVVDMDKDSFVVYINPTIAEISKGTEIEDESCLCVPDISVPVKRAKRIVVKALDLKGRSLNIEASDLLARILQHEIDHLNGLTILDRTDEKARKNAIQEFLNPEQQEA</sequence>
<dbReference type="InterPro" id="IPR023635">
    <property type="entry name" value="Peptide_deformylase"/>
</dbReference>
<dbReference type="SUPFAM" id="SSF56420">
    <property type="entry name" value="Peptide deformylase"/>
    <property type="match status" value="1"/>
</dbReference>
<dbReference type="HAMAP" id="MF_00163">
    <property type="entry name" value="Pep_deformylase"/>
    <property type="match status" value="1"/>
</dbReference>
<dbReference type="PANTHER" id="PTHR10458:SF22">
    <property type="entry name" value="PEPTIDE DEFORMYLASE"/>
    <property type="match status" value="1"/>
</dbReference>
<dbReference type="Pfam" id="PF01327">
    <property type="entry name" value="Pep_deformylase"/>
    <property type="match status" value="1"/>
</dbReference>
<feature type="non-terminal residue" evidence="2">
    <location>
        <position position="1"/>
    </location>
</feature>
<dbReference type="PRINTS" id="PR01576">
    <property type="entry name" value="PDEFORMYLASE"/>
</dbReference>
<dbReference type="EMBL" id="LAZR01035805">
    <property type="protein sequence ID" value="KKL26535.1"/>
    <property type="molecule type" value="Genomic_DNA"/>
</dbReference>
<dbReference type="InterPro" id="IPR036821">
    <property type="entry name" value="Peptide_deformylase_sf"/>
</dbReference>